<dbReference type="PANTHER" id="PTHR46320">
    <property type="entry name" value="GLYCEROPHOSPHODIESTER PHOSPHODIESTERASE 1"/>
    <property type="match status" value="1"/>
</dbReference>
<reference evidence="2 3" key="1">
    <citation type="submission" date="2016-12" db="EMBL/GenBank/DDBJ databases">
        <authorList>
            <person name="Song W.-J."/>
            <person name="Kurnit D.M."/>
        </authorList>
    </citation>
    <scope>NUCLEOTIDE SEQUENCE [LARGE SCALE GENOMIC DNA]</scope>
    <source>
        <strain evidence="2 3">PCL1601</strain>
    </source>
</reference>
<dbReference type="GO" id="GO:0008889">
    <property type="term" value="F:glycerophosphodiester phosphodiesterase activity"/>
    <property type="evidence" value="ECO:0007669"/>
    <property type="project" value="TreeGrafter"/>
</dbReference>
<dbReference type="InterPro" id="IPR030395">
    <property type="entry name" value="GP_PDE_dom"/>
</dbReference>
<evidence type="ECO:0000259" key="1">
    <source>
        <dbReference type="Pfam" id="PF03009"/>
    </source>
</evidence>
<proteinExistence type="predicted"/>
<feature type="domain" description="GP-PDE" evidence="1">
    <location>
        <begin position="6"/>
        <end position="192"/>
    </location>
</feature>
<dbReference type="GO" id="GO:0005886">
    <property type="term" value="C:plasma membrane"/>
    <property type="evidence" value="ECO:0007669"/>
    <property type="project" value="TreeGrafter"/>
</dbReference>
<dbReference type="Proteomes" id="UP000185578">
    <property type="component" value="Unassembled WGS sequence"/>
</dbReference>
<comment type="caution">
    <text evidence="2">The sequence shown here is derived from an EMBL/GenBank/DDBJ whole genome shotgun (WGS) entry which is preliminary data.</text>
</comment>
<dbReference type="Gene3D" id="3.20.20.190">
    <property type="entry name" value="Phosphatidylinositol (PI) phosphodiesterase"/>
    <property type="match status" value="1"/>
</dbReference>
<dbReference type="EMBL" id="MSCT01000006">
    <property type="protein sequence ID" value="OLF55637.1"/>
    <property type="molecule type" value="Genomic_DNA"/>
</dbReference>
<accession>A0A1Q8EV23</accession>
<evidence type="ECO:0000313" key="3">
    <source>
        <dbReference type="Proteomes" id="UP000185578"/>
    </source>
</evidence>
<organism evidence="2 3">
    <name type="scientific">Pseudomonas chlororaphis</name>
    <dbReference type="NCBI Taxonomy" id="587753"/>
    <lineage>
        <taxon>Bacteria</taxon>
        <taxon>Pseudomonadati</taxon>
        <taxon>Pseudomonadota</taxon>
        <taxon>Gammaproteobacteria</taxon>
        <taxon>Pseudomonadales</taxon>
        <taxon>Pseudomonadaceae</taxon>
        <taxon>Pseudomonas</taxon>
    </lineage>
</organism>
<dbReference type="GO" id="GO:0006580">
    <property type="term" value="P:ethanolamine metabolic process"/>
    <property type="evidence" value="ECO:0007669"/>
    <property type="project" value="TreeGrafter"/>
</dbReference>
<dbReference type="PANTHER" id="PTHR46320:SF1">
    <property type="entry name" value="GLYCEROPHOSPHODIESTER PHOSPHODIESTERASE 1"/>
    <property type="match status" value="1"/>
</dbReference>
<evidence type="ECO:0000313" key="2">
    <source>
        <dbReference type="EMBL" id="OLF55637.1"/>
    </source>
</evidence>
<sequence>MSAIKNVAIHSPVEIIELDIKTSRDHIPYLMHDNYLQRTTNFVDNNPGIPDDQDYGKSVLQYPESMLKALFLKLPDFSLTTESPPTFREALLWVKKNTQLLINIDINDDAVFQDVWNVVKEENAFDVCIFKGGYSYSEFKTRFYDTLTDEQKNKLIYFPIIPGSTESNQDKSLNFYHDWEKQPLQIAKGYEVGYRKDSPGAKFSNEAALLNVVSDVRKVNRVRVNVFSTLPDTYEGRYRGNVNINQCCNAVFDSRGDWQYLLDPQNTHTLDKGVNGYIITDDPATLDMYLSGVGRRDLTN</sequence>
<dbReference type="InterPro" id="IPR017946">
    <property type="entry name" value="PLC-like_Pdiesterase_TIM-brl"/>
</dbReference>
<dbReference type="AlphaFoldDB" id="A0A1Q8EV23"/>
<dbReference type="SUPFAM" id="SSF51695">
    <property type="entry name" value="PLC-like phosphodiesterases"/>
    <property type="match status" value="1"/>
</dbReference>
<name>A0A1Q8EV23_9PSED</name>
<gene>
    <name evidence="2" type="ORF">BTN82_06745</name>
</gene>
<dbReference type="GO" id="GO:0070291">
    <property type="term" value="P:N-acylethanolamine metabolic process"/>
    <property type="evidence" value="ECO:0007669"/>
    <property type="project" value="TreeGrafter"/>
</dbReference>
<dbReference type="GO" id="GO:0006644">
    <property type="term" value="P:phospholipid metabolic process"/>
    <property type="evidence" value="ECO:0007669"/>
    <property type="project" value="TreeGrafter"/>
</dbReference>
<protein>
    <recommendedName>
        <fullName evidence="1">GP-PDE domain-containing protein</fullName>
    </recommendedName>
</protein>
<dbReference type="CDD" id="cd08566">
    <property type="entry name" value="GDPD_AtGDE_like"/>
    <property type="match status" value="1"/>
</dbReference>
<dbReference type="Pfam" id="PF03009">
    <property type="entry name" value="GDPD"/>
    <property type="match status" value="1"/>
</dbReference>